<reference evidence="1" key="1">
    <citation type="journal article" date="2023" name="Insect Mol. Biol.">
        <title>Genome sequencing provides insights into the evolution of gene families encoding plant cell wall-degrading enzymes in longhorned beetles.</title>
        <authorList>
            <person name="Shin N.R."/>
            <person name="Okamura Y."/>
            <person name="Kirsch R."/>
            <person name="Pauchet Y."/>
        </authorList>
    </citation>
    <scope>NUCLEOTIDE SEQUENCE</scope>
    <source>
        <strain evidence="1">RBIC_L_NR</strain>
    </source>
</reference>
<dbReference type="EMBL" id="JANEYF010003888">
    <property type="protein sequence ID" value="KAJ8933257.1"/>
    <property type="molecule type" value="Genomic_DNA"/>
</dbReference>
<sequence>INEDDQPLQSTISEKAYLVVEKYQKYEEAEELISMLNMIAKKPKTLAERIKEADISMLINKIYKNDQDQKSWFQALLNTPIFRNNEAVKCVDVWAHLCDENDVTRLLNLSIQSNNAEAKKLAIKCASTLNLEKLILVSIRHFYENKFKNILNEDIEPQLMVIFNKVNEMTNIEDDFVKEISLLLLQNPKVVFAYLYNECLKNIFYTNCLRDTFSNIKEIAKIENIGADILKDVMLKNKPNSNNGGKIKIPVTEETRHVIEKLLNIMNNCRCKFLEFDNIKLQNVRFIVDIIKNVCEVNANCNFKGKIDI</sequence>
<dbReference type="Proteomes" id="UP001162156">
    <property type="component" value="Unassembled WGS sequence"/>
</dbReference>
<gene>
    <name evidence="1" type="ORF">NQ314_014138</name>
</gene>
<comment type="caution">
    <text evidence="1">The sequence shown here is derived from an EMBL/GenBank/DDBJ whole genome shotgun (WGS) entry which is preliminary data.</text>
</comment>
<dbReference type="AlphaFoldDB" id="A0AAV8X3Z8"/>
<evidence type="ECO:0000313" key="1">
    <source>
        <dbReference type="EMBL" id="KAJ8933257.1"/>
    </source>
</evidence>
<proteinExistence type="predicted"/>
<feature type="non-terminal residue" evidence="1">
    <location>
        <position position="1"/>
    </location>
</feature>
<name>A0AAV8X3Z8_9CUCU</name>
<organism evidence="1 2">
    <name type="scientific">Rhamnusium bicolor</name>
    <dbReference type="NCBI Taxonomy" id="1586634"/>
    <lineage>
        <taxon>Eukaryota</taxon>
        <taxon>Metazoa</taxon>
        <taxon>Ecdysozoa</taxon>
        <taxon>Arthropoda</taxon>
        <taxon>Hexapoda</taxon>
        <taxon>Insecta</taxon>
        <taxon>Pterygota</taxon>
        <taxon>Neoptera</taxon>
        <taxon>Endopterygota</taxon>
        <taxon>Coleoptera</taxon>
        <taxon>Polyphaga</taxon>
        <taxon>Cucujiformia</taxon>
        <taxon>Chrysomeloidea</taxon>
        <taxon>Cerambycidae</taxon>
        <taxon>Lepturinae</taxon>
        <taxon>Rhagiini</taxon>
        <taxon>Rhamnusium</taxon>
    </lineage>
</organism>
<keyword evidence="2" id="KW-1185">Reference proteome</keyword>
<protein>
    <submittedName>
        <fullName evidence="1">Uncharacterized protein</fullName>
    </submittedName>
</protein>
<accession>A0AAV8X3Z8</accession>
<evidence type="ECO:0000313" key="2">
    <source>
        <dbReference type="Proteomes" id="UP001162156"/>
    </source>
</evidence>